<dbReference type="PATRIC" id="fig|1582439.9.peg.972"/>
<dbReference type="AlphaFoldDB" id="A0A0C5BYV0"/>
<evidence type="ECO:0000313" key="2">
    <source>
        <dbReference type="Proteomes" id="UP000032027"/>
    </source>
</evidence>
<dbReference type="Pfam" id="PF03692">
    <property type="entry name" value="CxxCxxCC"/>
    <property type="match status" value="1"/>
</dbReference>
<reference evidence="2" key="1">
    <citation type="submission" date="2015-02" db="EMBL/GenBank/DDBJ databases">
        <title>Characterization of two novel Thaumarchaeota isolated from the Northern Adriatic Sea.</title>
        <authorList>
            <person name="Bayer B."/>
            <person name="Vojvoda J."/>
            <person name="Offre P."/>
            <person name="Srivastava A."/>
            <person name="Elisabeth N."/>
            <person name="Garcia J.A.L."/>
            <person name="Schleper C."/>
            <person name="Herndl G.J."/>
        </authorList>
    </citation>
    <scope>NUCLEOTIDE SEQUENCE [LARGE SCALE GENOMIC DNA]</scope>
    <source>
        <strain evidence="2">D3C</strain>
    </source>
</reference>
<reference evidence="1 2" key="3">
    <citation type="journal article" date="2019" name="Int. J. Syst. Evol. Microbiol.">
        <title>Nitrosopumilus adriaticus sp. nov. and Nitrosopumilus piranensis sp. nov., two ammonia-oxidizing archaea from the Adriatic Sea and members of the class Nitrososphaeria.</title>
        <authorList>
            <person name="Bayer B."/>
            <person name="Vojvoda J."/>
            <person name="Reinthaler T."/>
            <person name="Reyes C."/>
            <person name="Pinto M."/>
            <person name="Herndl G.J."/>
        </authorList>
    </citation>
    <scope>NUCLEOTIDE SEQUENCE [LARGE SCALE GENOMIC DNA]</scope>
    <source>
        <strain evidence="1 2">D3C</strain>
    </source>
</reference>
<evidence type="ECO:0000313" key="1">
    <source>
        <dbReference type="EMBL" id="AJM92155.1"/>
    </source>
</evidence>
<dbReference type="PANTHER" id="PTHR35866">
    <property type="entry name" value="PUTATIVE-RELATED"/>
    <property type="match status" value="1"/>
</dbReference>
<dbReference type="PANTHER" id="PTHR35866:SF1">
    <property type="entry name" value="YKGJ FAMILY CYSTEINE CLUSTER PROTEIN"/>
    <property type="match status" value="1"/>
</dbReference>
<gene>
    <name evidence="1" type="ORF">NPIRD3C_0943</name>
</gene>
<keyword evidence="2" id="KW-1185">Reference proteome</keyword>
<dbReference type="RefSeq" id="WP_148703056.1">
    <property type="nucleotide sequence ID" value="NZ_CP010868.1"/>
</dbReference>
<protein>
    <submittedName>
        <fullName evidence="1">Uncharacterized protein</fullName>
    </submittedName>
</protein>
<accession>A0A0C5BYV0</accession>
<reference evidence="1 2" key="2">
    <citation type="journal article" date="2016" name="ISME J.">
        <title>Physiological and genomic characterization of two novel marine thaumarchaeal strains indicates niche differentiation.</title>
        <authorList>
            <person name="Bayer B."/>
            <person name="Vojvoda J."/>
            <person name="Offre P."/>
            <person name="Alves R.J."/>
            <person name="Elisabeth N.H."/>
            <person name="Garcia J.A."/>
            <person name="Volland J.M."/>
            <person name="Srivastava A."/>
            <person name="Schleper C."/>
            <person name="Herndl G.J."/>
        </authorList>
    </citation>
    <scope>NUCLEOTIDE SEQUENCE [LARGE SCALE GENOMIC DNA]</scope>
    <source>
        <strain evidence="1 2">D3C</strain>
    </source>
</reference>
<proteinExistence type="predicted"/>
<name>A0A0C5BYV0_9ARCH</name>
<dbReference type="GeneID" id="41600110"/>
<dbReference type="KEGG" id="nid:NPIRD3C_0943"/>
<dbReference type="OrthoDB" id="36424at2157"/>
<dbReference type="EMBL" id="CP010868">
    <property type="protein sequence ID" value="AJM92155.1"/>
    <property type="molecule type" value="Genomic_DNA"/>
</dbReference>
<dbReference type="InterPro" id="IPR005358">
    <property type="entry name" value="Puta_zinc/iron-chelating_dom"/>
</dbReference>
<dbReference type="STRING" id="1582439.NPIRD3C_0943"/>
<dbReference type="Proteomes" id="UP000032027">
    <property type="component" value="Chromosome"/>
</dbReference>
<dbReference type="HOGENOM" id="CLU_1590961_0_0_2"/>
<sequence>MQENLNSSHWKGLCEKCDHKSCCNDYVTPFVTALEYEQLSKLSNKDFADPVLINGINGYALKKKKNSEECIFWDREKGCTVYEKRPFDCKVFPFDIYKIDGKYTWVVYSCNPESDWSWSEGLLQVLEKDAITMDLLEHIDAFSDLGRLESSDKSYDFVILREVILPK</sequence>
<organism evidence="1 2">
    <name type="scientific">Nitrosopumilus piranensis</name>
    <dbReference type="NCBI Taxonomy" id="1582439"/>
    <lineage>
        <taxon>Archaea</taxon>
        <taxon>Nitrososphaerota</taxon>
        <taxon>Nitrososphaeria</taxon>
        <taxon>Nitrosopumilales</taxon>
        <taxon>Nitrosopumilaceae</taxon>
        <taxon>Nitrosopumilus</taxon>
    </lineage>
</organism>